<comment type="caution">
    <text evidence="1">The sequence shown here is derived from an EMBL/GenBank/DDBJ whole genome shotgun (WGS) entry which is preliminary data.</text>
</comment>
<gene>
    <name evidence="1" type="ORF">CDAR_170501</name>
</gene>
<dbReference type="AlphaFoldDB" id="A0AAV4R2A4"/>
<protein>
    <submittedName>
        <fullName evidence="1">Uncharacterized protein</fullName>
    </submittedName>
</protein>
<sequence>MRNAILSVRNSNSSSFLRVAEDSKLLRYLEHPWQDHLELVSADKPCLFHFSSEKSHWGHRTPLQFSNRSLYFLALKKTTNDYINFETHLVSNKF</sequence>
<dbReference type="Proteomes" id="UP001054837">
    <property type="component" value="Unassembled WGS sequence"/>
</dbReference>
<keyword evidence="2" id="KW-1185">Reference proteome</keyword>
<accession>A0AAV4R2A4</accession>
<dbReference type="EMBL" id="BPLQ01005701">
    <property type="protein sequence ID" value="GIY16448.1"/>
    <property type="molecule type" value="Genomic_DNA"/>
</dbReference>
<organism evidence="1 2">
    <name type="scientific">Caerostris darwini</name>
    <dbReference type="NCBI Taxonomy" id="1538125"/>
    <lineage>
        <taxon>Eukaryota</taxon>
        <taxon>Metazoa</taxon>
        <taxon>Ecdysozoa</taxon>
        <taxon>Arthropoda</taxon>
        <taxon>Chelicerata</taxon>
        <taxon>Arachnida</taxon>
        <taxon>Araneae</taxon>
        <taxon>Araneomorphae</taxon>
        <taxon>Entelegynae</taxon>
        <taxon>Araneoidea</taxon>
        <taxon>Araneidae</taxon>
        <taxon>Caerostris</taxon>
    </lineage>
</organism>
<evidence type="ECO:0000313" key="1">
    <source>
        <dbReference type="EMBL" id="GIY16448.1"/>
    </source>
</evidence>
<reference evidence="1 2" key="1">
    <citation type="submission" date="2021-06" db="EMBL/GenBank/DDBJ databases">
        <title>Caerostris darwini draft genome.</title>
        <authorList>
            <person name="Kono N."/>
            <person name="Arakawa K."/>
        </authorList>
    </citation>
    <scope>NUCLEOTIDE SEQUENCE [LARGE SCALE GENOMIC DNA]</scope>
</reference>
<evidence type="ECO:0000313" key="2">
    <source>
        <dbReference type="Proteomes" id="UP001054837"/>
    </source>
</evidence>
<proteinExistence type="predicted"/>
<name>A0AAV4R2A4_9ARAC</name>